<evidence type="ECO:0000313" key="1">
    <source>
        <dbReference type="EMBL" id="OEK09514.1"/>
    </source>
</evidence>
<dbReference type="STRING" id="1849968.A8C32_12460"/>
<sequence length="303" mass="35650">MTMKSRFIIIAILFLVACKDDKQKAPTQIDSKNIETIKLSSKKPDLNISILLDLSDRINPKKYPNPTMEYFERDLGYINSIAKSFELHIRSKRTNKINDHIHLYIDPEPSDSNLNEKIELLDMTFTKNNAKREYIMQTSVLYDSISRLIYKSAINDNNYIGSDLWSFFKTNVEDFCIEKNHRNILVILTDGYLYHKDSKLREKNQTSYLRPQDIKNFKLNTSNWKTTIETKNYGFISTKDSLQDLEVLILGINPNPKNPYEQDVILQYWKNWLNSMKIKNFQIKTAILPANMDKIIKDYILKK</sequence>
<dbReference type="AlphaFoldDB" id="A0A1E5TDR8"/>
<evidence type="ECO:0000313" key="2">
    <source>
        <dbReference type="Proteomes" id="UP000095713"/>
    </source>
</evidence>
<comment type="caution">
    <text evidence="1">The sequence shown here is derived from an EMBL/GenBank/DDBJ whole genome shotgun (WGS) entry which is preliminary data.</text>
</comment>
<evidence type="ECO:0008006" key="3">
    <source>
        <dbReference type="Google" id="ProtNLM"/>
    </source>
</evidence>
<organism evidence="1 2">
    <name type="scientific">Flavivirga aquatica</name>
    <dbReference type="NCBI Taxonomy" id="1849968"/>
    <lineage>
        <taxon>Bacteria</taxon>
        <taxon>Pseudomonadati</taxon>
        <taxon>Bacteroidota</taxon>
        <taxon>Flavobacteriia</taxon>
        <taxon>Flavobacteriales</taxon>
        <taxon>Flavobacteriaceae</taxon>
        <taxon>Flavivirga</taxon>
    </lineage>
</organism>
<dbReference type="PROSITE" id="PS51257">
    <property type="entry name" value="PROKAR_LIPOPROTEIN"/>
    <property type="match status" value="1"/>
</dbReference>
<proteinExistence type="predicted"/>
<keyword evidence="2" id="KW-1185">Reference proteome</keyword>
<accession>A0A1E5TDR8</accession>
<dbReference type="EMBL" id="MDJD01000007">
    <property type="protein sequence ID" value="OEK09514.1"/>
    <property type="molecule type" value="Genomic_DNA"/>
</dbReference>
<gene>
    <name evidence="1" type="ORF">A8C32_12460</name>
</gene>
<reference evidence="1 2" key="1">
    <citation type="submission" date="2016-05" db="EMBL/GenBank/DDBJ databases">
        <title>Draft Genome Sequence of Algibacter sp. Strain SK-16 Isolated from the Surface Water of Aburatsubo Inlet.</title>
        <authorList>
            <person name="Wong S.-K."/>
            <person name="Yoshizawa S."/>
            <person name="Nakajima Y."/>
            <person name="Ogura Y."/>
            <person name="Tetsuya H."/>
            <person name="Hamasaki K."/>
        </authorList>
    </citation>
    <scope>NUCLEOTIDE SEQUENCE [LARGE SCALE GENOMIC DNA]</scope>
    <source>
        <strain evidence="1 2">SK-16</strain>
    </source>
</reference>
<name>A0A1E5TDR8_9FLAO</name>
<dbReference type="Proteomes" id="UP000095713">
    <property type="component" value="Unassembled WGS sequence"/>
</dbReference>
<protein>
    <recommendedName>
        <fullName evidence="3">VWFA domain-containing protein</fullName>
    </recommendedName>
</protein>